<sequence length="121" mass="13677">MGVAAGLCLFCKEISEDVPNLFFCCRNKIGVWIQVIRDFPILEEFVRCCVEKNLLPESLNYLAALSKGKLFSFLLLSKLLRCIWYQGCVLFFEERTSDIVLGTVIIQVAESHLVVLHSFGG</sequence>
<gene>
    <name evidence="1" type="ORF">R1flu_027974</name>
</gene>
<dbReference type="EMBL" id="JBHFFA010000008">
    <property type="protein sequence ID" value="KAL2609401.1"/>
    <property type="molecule type" value="Genomic_DNA"/>
</dbReference>
<comment type="caution">
    <text evidence="1">The sequence shown here is derived from an EMBL/GenBank/DDBJ whole genome shotgun (WGS) entry which is preliminary data.</text>
</comment>
<proteinExistence type="predicted"/>
<dbReference type="Proteomes" id="UP001605036">
    <property type="component" value="Unassembled WGS sequence"/>
</dbReference>
<name>A0ABD1XNA8_9MARC</name>
<accession>A0ABD1XNA8</accession>
<reference evidence="1 2" key="1">
    <citation type="submission" date="2024-09" db="EMBL/GenBank/DDBJ databases">
        <title>Chromosome-scale assembly of Riccia fluitans.</title>
        <authorList>
            <person name="Paukszto L."/>
            <person name="Sawicki J."/>
            <person name="Karawczyk K."/>
            <person name="Piernik-Szablinska J."/>
            <person name="Szczecinska M."/>
            <person name="Mazdziarz M."/>
        </authorList>
    </citation>
    <scope>NUCLEOTIDE SEQUENCE [LARGE SCALE GENOMIC DNA]</scope>
    <source>
        <strain evidence="1">Rf_01</strain>
        <tissue evidence="1">Aerial parts of the thallus</tissue>
    </source>
</reference>
<dbReference type="AlphaFoldDB" id="A0ABD1XNA8"/>
<evidence type="ECO:0008006" key="3">
    <source>
        <dbReference type="Google" id="ProtNLM"/>
    </source>
</evidence>
<protein>
    <recommendedName>
        <fullName evidence="3">Reverse transcriptase zinc-binding domain-containing protein</fullName>
    </recommendedName>
</protein>
<organism evidence="1 2">
    <name type="scientific">Riccia fluitans</name>
    <dbReference type="NCBI Taxonomy" id="41844"/>
    <lineage>
        <taxon>Eukaryota</taxon>
        <taxon>Viridiplantae</taxon>
        <taxon>Streptophyta</taxon>
        <taxon>Embryophyta</taxon>
        <taxon>Marchantiophyta</taxon>
        <taxon>Marchantiopsida</taxon>
        <taxon>Marchantiidae</taxon>
        <taxon>Marchantiales</taxon>
        <taxon>Ricciaceae</taxon>
        <taxon>Riccia</taxon>
    </lineage>
</organism>
<keyword evidence="2" id="KW-1185">Reference proteome</keyword>
<evidence type="ECO:0000313" key="2">
    <source>
        <dbReference type="Proteomes" id="UP001605036"/>
    </source>
</evidence>
<evidence type="ECO:0000313" key="1">
    <source>
        <dbReference type="EMBL" id="KAL2609401.1"/>
    </source>
</evidence>